<keyword evidence="4" id="KW-0804">Transcription</keyword>
<dbReference type="GO" id="GO:0046983">
    <property type="term" value="F:protein dimerization activity"/>
    <property type="evidence" value="ECO:0007669"/>
    <property type="project" value="InterPro"/>
</dbReference>
<dbReference type="InterPro" id="IPR011263">
    <property type="entry name" value="DNA-dir_RNA_pol_RpoA/D/Rpb3"/>
</dbReference>
<dbReference type="Proteomes" id="UP000761534">
    <property type="component" value="Unassembled WGS sequence"/>
</dbReference>
<evidence type="ECO:0000256" key="7">
    <source>
        <dbReference type="ARBA" id="ARBA00072506"/>
    </source>
</evidence>
<evidence type="ECO:0000256" key="3">
    <source>
        <dbReference type="ARBA" id="ARBA00022478"/>
    </source>
</evidence>
<dbReference type="PANTHER" id="PTHR11800">
    <property type="entry name" value="DNA-DIRECTED RNA POLYMERASE"/>
    <property type="match status" value="1"/>
</dbReference>
<sequence>MAWDSGVGVEWILIHWLAIDLVEIEKNTSVLADEFISHRLGLIPLESTNIDELEYTRDCNCDQYCGKCSVVLTLDARCTSDATMDIYTRDLMVSRPAANNSSVGFPVFNDPEKKGVLLCKLRKHQELRLKCIAKKGIAKEHAKWAPVSAVGFEYDPWNKLRHTDYWYEQDAEEEWPKSKNAEWEEPPKENEPFDYNAKADRFYFNVETVGSVKPKDVVFKGIAKLQQKLAEVVMALDNEEQARQNAGYGTTPYHEPQDDWY</sequence>
<dbReference type="VEuPathDB" id="FungiDB:TRICI_006552"/>
<dbReference type="SMART" id="SM00662">
    <property type="entry name" value="RPOLD"/>
    <property type="match status" value="1"/>
</dbReference>
<protein>
    <recommendedName>
        <fullName evidence="7">DNA-directed RNA polymerase II subunit RPB3</fullName>
    </recommendedName>
</protein>
<comment type="subcellular location">
    <subcellularLocation>
        <location evidence="1">Nucleus</location>
    </subcellularLocation>
</comment>
<dbReference type="CDD" id="cd07031">
    <property type="entry name" value="RNAP_II_RPB3"/>
    <property type="match status" value="1"/>
</dbReference>
<dbReference type="Gene3D" id="3.30.1360.10">
    <property type="entry name" value="RNA polymerase, RBP11-like subunit"/>
    <property type="match status" value="1"/>
</dbReference>
<reference evidence="9" key="1">
    <citation type="journal article" date="2019" name="G3 (Bethesda)">
        <title>Genome Assemblies of Two Rare Opportunistic Yeast Pathogens: Diutina rugosa (syn. Candida rugosa) and Trichomonascus ciferrii (syn. Candida ciferrii).</title>
        <authorList>
            <person name="Mixao V."/>
            <person name="Saus E."/>
            <person name="Hansen A.P."/>
            <person name="Lass-Florl C."/>
            <person name="Gabaldon T."/>
        </authorList>
    </citation>
    <scope>NUCLEOTIDE SEQUENCE</scope>
    <source>
        <strain evidence="9">CBS 4856</strain>
    </source>
</reference>
<dbReference type="Pfam" id="PF01000">
    <property type="entry name" value="RNA_pol_A_bac"/>
    <property type="match status" value="1"/>
</dbReference>
<evidence type="ECO:0000313" key="9">
    <source>
        <dbReference type="EMBL" id="KAA8898490.1"/>
    </source>
</evidence>
<evidence type="ECO:0000256" key="6">
    <source>
        <dbReference type="ARBA" id="ARBA00025804"/>
    </source>
</evidence>
<dbReference type="GO" id="GO:0006366">
    <property type="term" value="P:transcription by RNA polymerase II"/>
    <property type="evidence" value="ECO:0007669"/>
    <property type="project" value="TreeGrafter"/>
</dbReference>
<dbReference type="InterPro" id="IPR050518">
    <property type="entry name" value="Rpo3/RPB3_RNA_Pol_subunit"/>
</dbReference>
<dbReference type="EMBL" id="SWFS01000543">
    <property type="protein sequence ID" value="KAA8898490.1"/>
    <property type="molecule type" value="Genomic_DNA"/>
</dbReference>
<gene>
    <name evidence="9" type="ORF">TRICI_006552</name>
</gene>
<dbReference type="OrthoDB" id="270173at2759"/>
<evidence type="ECO:0000256" key="5">
    <source>
        <dbReference type="ARBA" id="ARBA00023242"/>
    </source>
</evidence>
<dbReference type="InterPro" id="IPR011262">
    <property type="entry name" value="DNA-dir_RNA_pol_insert"/>
</dbReference>
<evidence type="ECO:0000256" key="4">
    <source>
        <dbReference type="ARBA" id="ARBA00023163"/>
    </source>
</evidence>
<keyword evidence="10" id="KW-1185">Reference proteome</keyword>
<dbReference type="GO" id="GO:0003899">
    <property type="term" value="F:DNA-directed RNA polymerase activity"/>
    <property type="evidence" value="ECO:0007669"/>
    <property type="project" value="InterPro"/>
</dbReference>
<keyword evidence="3" id="KW-0240">DNA-directed RNA polymerase</keyword>
<dbReference type="SUPFAM" id="SSF56553">
    <property type="entry name" value="Insert subdomain of RNA polymerase alpha subunit"/>
    <property type="match status" value="1"/>
</dbReference>
<evidence type="ECO:0000259" key="8">
    <source>
        <dbReference type="SMART" id="SM00662"/>
    </source>
</evidence>
<dbReference type="SUPFAM" id="SSF55257">
    <property type="entry name" value="RBP11-like subunits of RNA polymerase"/>
    <property type="match status" value="1"/>
</dbReference>
<dbReference type="AlphaFoldDB" id="A0A642UGD0"/>
<comment type="similarity">
    <text evidence="6">Belongs to the archaeal Rpo3/eukaryotic RPB3 RNA polymerase subunit family.</text>
</comment>
<comment type="subunit">
    <text evidence="2">Component of the RNA polymerase II (Pol II) complex consisting of 12 subunits.</text>
</comment>
<dbReference type="FunFam" id="2.170.120.12:FF:000002">
    <property type="entry name" value="DNA-directed RNA polymerase II subunit RPB3"/>
    <property type="match status" value="1"/>
</dbReference>
<accession>A0A642UGD0</accession>
<evidence type="ECO:0000256" key="1">
    <source>
        <dbReference type="ARBA" id="ARBA00004123"/>
    </source>
</evidence>
<comment type="caution">
    <text evidence="9">The sequence shown here is derived from an EMBL/GenBank/DDBJ whole genome shotgun (WGS) entry which is preliminary data.</text>
</comment>
<evidence type="ECO:0000256" key="2">
    <source>
        <dbReference type="ARBA" id="ARBA00011730"/>
    </source>
</evidence>
<dbReference type="PANTHER" id="PTHR11800:SF2">
    <property type="entry name" value="DNA-DIRECTED RNA POLYMERASE II SUBUNIT RPB3"/>
    <property type="match status" value="1"/>
</dbReference>
<evidence type="ECO:0000313" key="10">
    <source>
        <dbReference type="Proteomes" id="UP000761534"/>
    </source>
</evidence>
<dbReference type="Gene3D" id="2.170.120.12">
    <property type="entry name" value="DNA-directed RNA polymerase, insert domain"/>
    <property type="match status" value="1"/>
</dbReference>
<feature type="domain" description="DNA-directed RNA polymerase RpoA/D/Rpb3-type" evidence="8">
    <location>
        <begin position="8"/>
        <end position="235"/>
    </location>
</feature>
<name>A0A642UGD0_9ASCO</name>
<dbReference type="InterPro" id="IPR036603">
    <property type="entry name" value="RBP11-like"/>
</dbReference>
<keyword evidence="5" id="KW-0539">Nucleus</keyword>
<dbReference type="GO" id="GO:0005665">
    <property type="term" value="C:RNA polymerase II, core complex"/>
    <property type="evidence" value="ECO:0007669"/>
    <property type="project" value="TreeGrafter"/>
</dbReference>
<dbReference type="InterPro" id="IPR036643">
    <property type="entry name" value="RNApol_insert_sf"/>
</dbReference>
<proteinExistence type="inferred from homology"/>
<organism evidence="9 10">
    <name type="scientific">Trichomonascus ciferrii</name>
    <dbReference type="NCBI Taxonomy" id="44093"/>
    <lineage>
        <taxon>Eukaryota</taxon>
        <taxon>Fungi</taxon>
        <taxon>Dikarya</taxon>
        <taxon>Ascomycota</taxon>
        <taxon>Saccharomycotina</taxon>
        <taxon>Dipodascomycetes</taxon>
        <taxon>Dipodascales</taxon>
        <taxon>Trichomonascaceae</taxon>
        <taxon>Trichomonascus</taxon>
        <taxon>Trichomonascus ciferrii complex</taxon>
    </lineage>
</organism>